<keyword evidence="4" id="KW-1185">Reference proteome</keyword>
<organism evidence="3 4">
    <name type="scientific">Rhipicephalus sanguineus</name>
    <name type="common">Brown dog tick</name>
    <name type="synonym">Ixodes sanguineus</name>
    <dbReference type="NCBI Taxonomy" id="34632"/>
    <lineage>
        <taxon>Eukaryota</taxon>
        <taxon>Metazoa</taxon>
        <taxon>Ecdysozoa</taxon>
        <taxon>Arthropoda</taxon>
        <taxon>Chelicerata</taxon>
        <taxon>Arachnida</taxon>
        <taxon>Acari</taxon>
        <taxon>Parasitiformes</taxon>
        <taxon>Ixodida</taxon>
        <taxon>Ixodoidea</taxon>
        <taxon>Ixodidae</taxon>
        <taxon>Rhipicephalinae</taxon>
        <taxon>Rhipicephalus</taxon>
        <taxon>Rhipicephalus</taxon>
    </lineage>
</organism>
<evidence type="ECO:0000259" key="2">
    <source>
        <dbReference type="Pfam" id="PF14529"/>
    </source>
</evidence>
<dbReference type="InterPro" id="IPR005135">
    <property type="entry name" value="Endo/exonuclease/phosphatase"/>
</dbReference>
<dbReference type="AlphaFoldDB" id="A0A9D4YPM7"/>
<feature type="compositionally biased region" description="Basic residues" evidence="1">
    <location>
        <begin position="717"/>
        <end position="727"/>
    </location>
</feature>
<name>A0A9D4YPM7_RHISA</name>
<comment type="caution">
    <text evidence="3">The sequence shown here is derived from an EMBL/GenBank/DDBJ whole genome shotgun (WGS) entry which is preliminary data.</text>
</comment>
<dbReference type="VEuPathDB" id="VectorBase:RSAN_029684"/>
<dbReference type="EMBL" id="JABSTV010001245">
    <property type="protein sequence ID" value="KAH7983711.1"/>
    <property type="molecule type" value="Genomic_DNA"/>
</dbReference>
<reference evidence="3" key="2">
    <citation type="submission" date="2021-09" db="EMBL/GenBank/DDBJ databases">
        <authorList>
            <person name="Jia N."/>
            <person name="Wang J."/>
            <person name="Shi W."/>
            <person name="Du L."/>
            <person name="Sun Y."/>
            <person name="Zhan W."/>
            <person name="Jiang J."/>
            <person name="Wang Q."/>
            <person name="Zhang B."/>
            <person name="Ji P."/>
            <person name="Sakyi L.B."/>
            <person name="Cui X."/>
            <person name="Yuan T."/>
            <person name="Jiang B."/>
            <person name="Yang W."/>
            <person name="Lam T.T.-Y."/>
            <person name="Chang Q."/>
            <person name="Ding S."/>
            <person name="Wang X."/>
            <person name="Zhu J."/>
            <person name="Ruan X."/>
            <person name="Zhao L."/>
            <person name="Wei J."/>
            <person name="Que T."/>
            <person name="Du C."/>
            <person name="Cheng J."/>
            <person name="Dai P."/>
            <person name="Han X."/>
            <person name="Huang E."/>
            <person name="Gao Y."/>
            <person name="Liu J."/>
            <person name="Shao H."/>
            <person name="Ye R."/>
            <person name="Li L."/>
            <person name="Wei W."/>
            <person name="Wang X."/>
            <person name="Wang C."/>
            <person name="Huo Q."/>
            <person name="Li W."/>
            <person name="Guo W."/>
            <person name="Chen H."/>
            <person name="Chen S."/>
            <person name="Zhou L."/>
            <person name="Zhou L."/>
            <person name="Ni X."/>
            <person name="Tian J."/>
            <person name="Zhou Y."/>
            <person name="Sheng Y."/>
            <person name="Liu T."/>
            <person name="Pan Y."/>
            <person name="Xia L."/>
            <person name="Li J."/>
            <person name="Zhao F."/>
            <person name="Cao W."/>
        </authorList>
    </citation>
    <scope>NUCLEOTIDE SEQUENCE</scope>
    <source>
        <strain evidence="3">Rsan-2018</strain>
        <tissue evidence="3">Larvae</tissue>
    </source>
</reference>
<dbReference type="Pfam" id="PF14529">
    <property type="entry name" value="Exo_endo_phos_2"/>
    <property type="match status" value="1"/>
</dbReference>
<dbReference type="Proteomes" id="UP000821837">
    <property type="component" value="Chromosome 1"/>
</dbReference>
<evidence type="ECO:0000313" key="3">
    <source>
        <dbReference type="EMBL" id="KAH7983711.1"/>
    </source>
</evidence>
<evidence type="ECO:0000313" key="4">
    <source>
        <dbReference type="Proteomes" id="UP000821837"/>
    </source>
</evidence>
<accession>A0A9D4YPM7</accession>
<dbReference type="InterPro" id="IPR036691">
    <property type="entry name" value="Endo/exonu/phosph_ase_sf"/>
</dbReference>
<proteinExistence type="predicted"/>
<dbReference type="Gene3D" id="3.60.10.10">
    <property type="entry name" value="Endonuclease/exonuclease/phosphatase"/>
    <property type="match status" value="1"/>
</dbReference>
<dbReference type="GO" id="GO:0003824">
    <property type="term" value="F:catalytic activity"/>
    <property type="evidence" value="ECO:0007669"/>
    <property type="project" value="InterPro"/>
</dbReference>
<feature type="domain" description="Endonuclease/exonuclease/phosphatase" evidence="2">
    <location>
        <begin position="420"/>
        <end position="534"/>
    </location>
</feature>
<feature type="region of interest" description="Disordered" evidence="1">
    <location>
        <begin position="51"/>
        <end position="88"/>
    </location>
</feature>
<protein>
    <recommendedName>
        <fullName evidence="2">Endonuclease/exonuclease/phosphatase domain-containing protein</fullName>
    </recommendedName>
</protein>
<feature type="region of interest" description="Disordered" evidence="1">
    <location>
        <begin position="317"/>
        <end position="371"/>
    </location>
</feature>
<dbReference type="SUPFAM" id="SSF56219">
    <property type="entry name" value="DNase I-like"/>
    <property type="match status" value="1"/>
</dbReference>
<gene>
    <name evidence="3" type="ORF">HPB52_013802</name>
</gene>
<reference evidence="3" key="1">
    <citation type="journal article" date="2020" name="Cell">
        <title>Large-Scale Comparative Analyses of Tick Genomes Elucidate Their Genetic Diversity and Vector Capacities.</title>
        <authorList>
            <consortium name="Tick Genome and Microbiome Consortium (TIGMIC)"/>
            <person name="Jia N."/>
            <person name="Wang J."/>
            <person name="Shi W."/>
            <person name="Du L."/>
            <person name="Sun Y."/>
            <person name="Zhan W."/>
            <person name="Jiang J.F."/>
            <person name="Wang Q."/>
            <person name="Zhang B."/>
            <person name="Ji P."/>
            <person name="Bell-Sakyi L."/>
            <person name="Cui X.M."/>
            <person name="Yuan T.T."/>
            <person name="Jiang B.G."/>
            <person name="Yang W.F."/>
            <person name="Lam T.T."/>
            <person name="Chang Q.C."/>
            <person name="Ding S.J."/>
            <person name="Wang X.J."/>
            <person name="Zhu J.G."/>
            <person name="Ruan X.D."/>
            <person name="Zhao L."/>
            <person name="Wei J.T."/>
            <person name="Ye R.Z."/>
            <person name="Que T.C."/>
            <person name="Du C.H."/>
            <person name="Zhou Y.H."/>
            <person name="Cheng J.X."/>
            <person name="Dai P.F."/>
            <person name="Guo W.B."/>
            <person name="Han X.H."/>
            <person name="Huang E.J."/>
            <person name="Li L.F."/>
            <person name="Wei W."/>
            <person name="Gao Y.C."/>
            <person name="Liu J.Z."/>
            <person name="Shao H.Z."/>
            <person name="Wang X."/>
            <person name="Wang C.C."/>
            <person name="Yang T.C."/>
            <person name="Huo Q.B."/>
            <person name="Li W."/>
            <person name="Chen H.Y."/>
            <person name="Chen S.E."/>
            <person name="Zhou L.G."/>
            <person name="Ni X.B."/>
            <person name="Tian J.H."/>
            <person name="Sheng Y."/>
            <person name="Liu T."/>
            <person name="Pan Y.S."/>
            <person name="Xia L.Y."/>
            <person name="Li J."/>
            <person name="Zhao F."/>
            <person name="Cao W.C."/>
        </authorList>
    </citation>
    <scope>NUCLEOTIDE SEQUENCE</scope>
    <source>
        <strain evidence="3">Rsan-2018</strain>
    </source>
</reference>
<feature type="region of interest" description="Disordered" evidence="1">
    <location>
        <begin position="701"/>
        <end position="727"/>
    </location>
</feature>
<sequence>MATATVVTGYDPTSMQVLTMETSSADHLMPSVNEYLEDMVNTWKRKKAKFKPASLPRDAATARRPTDAACTSAPSPPAKQPKWRPRQTPRLSRDDYIVVLKPRVPCELRTSVPAGRVGDAIRAYLGDQTTAQVQVWPIWDQNIIVCSTTELPKDQKLLGDFQLPVGDQQLPVRGHAKPSGETCRGVITINPAETSQKIKSELHWPQGTILAARKLGDSTAAVVTFEGTKLPRFLFYHCVATYVRPYKKTVPACTRCGTIGHRPSVCPHPNPDRCAKCGTLAAEGLTDHDCHPKCLLCQGAHETGARCCTGKYRTFTPTSTPSPGPTPSPLHNKGARPKQPGSPRPADTQEFPPLAASTAPPQESGPTPTLPGYCPYVGGTTTSLLVHKAYTAIQIDLDLHLPYDYCMVSVLPQRRGQPSIHILNVYCPPHLSRVSFTQLFHQALCTAARQPLVIVGDFNAPSPHWGYHYENTRGRQLKELISSLSLTLLTDPAHPTRSGNSVSRDTCPDLSLTRNIRDATWENLDETLGSDHFLLRIAFTPRQKMRHHWGQARLTDWTKLRSQPFPLIPNSGEYAAWASHALHTQRAHTQTLATTNVTPAIDPHLRHLWDARRGIIRRWRRNELNLVQDLRILMLHLLSSLDPQGTISSLRRTSEQVSRMIRRVSTKRGGLRGSQSLRLAQAFVTSRVLYAPPYLRLRRHHEHQLDTPPQHGPRTTLRSKARAHCCP</sequence>
<evidence type="ECO:0000256" key="1">
    <source>
        <dbReference type="SAM" id="MobiDB-lite"/>
    </source>
</evidence>